<proteinExistence type="predicted"/>
<dbReference type="Proteomes" id="UP000294752">
    <property type="component" value="Unassembled WGS sequence"/>
</dbReference>
<gene>
    <name evidence="1" type="ORF">B0I21_1028</name>
</gene>
<accession>A0A4R7D774</accession>
<dbReference type="AlphaFoldDB" id="A0A4R7D774"/>
<sequence length="223" mass="25793">MVHFCVWLTALFIFFTPILLHGQSVQGWGIYFGNTAIPNSKFSIHHELQLRDYKIIGDHQQTLLRFGLQYRAARAINLTMGYAYVYSESEGSPNLPFSENRIYQEALIQHNWDILRFRHRVRTEERFMKGNLRGRARYCLFLDVPLTQSKMMKGGTYLAFYNEVFVNVFAGGADVFDRNRLYGGVGYKLADNLGIQLGYMRQHIGSNAGTNNLLLSLHHQFKL</sequence>
<evidence type="ECO:0000313" key="1">
    <source>
        <dbReference type="EMBL" id="TDS15695.1"/>
    </source>
</evidence>
<organism evidence="1 2">
    <name type="scientific">Sphingobacterium paludis</name>
    <dbReference type="NCBI Taxonomy" id="1476465"/>
    <lineage>
        <taxon>Bacteria</taxon>
        <taxon>Pseudomonadati</taxon>
        <taxon>Bacteroidota</taxon>
        <taxon>Sphingobacteriia</taxon>
        <taxon>Sphingobacteriales</taxon>
        <taxon>Sphingobacteriaceae</taxon>
        <taxon>Sphingobacterium</taxon>
    </lineage>
</organism>
<comment type="caution">
    <text evidence="1">The sequence shown here is derived from an EMBL/GenBank/DDBJ whole genome shotgun (WGS) entry which is preliminary data.</text>
</comment>
<dbReference type="RefSeq" id="WP_166637760.1">
    <property type="nucleotide sequence ID" value="NZ_SNZV01000002.1"/>
</dbReference>
<keyword evidence="2" id="KW-1185">Reference proteome</keyword>
<dbReference type="InterPro" id="IPR019619">
    <property type="entry name" value="DUF2490"/>
</dbReference>
<protein>
    <submittedName>
        <fullName evidence="1">Uncharacterized protein DUF2490</fullName>
    </submittedName>
</protein>
<name>A0A4R7D774_9SPHI</name>
<dbReference type="SUPFAM" id="SSF56935">
    <property type="entry name" value="Porins"/>
    <property type="match status" value="1"/>
</dbReference>
<dbReference type="EMBL" id="SNZV01000002">
    <property type="protein sequence ID" value="TDS15695.1"/>
    <property type="molecule type" value="Genomic_DNA"/>
</dbReference>
<evidence type="ECO:0000313" key="2">
    <source>
        <dbReference type="Proteomes" id="UP000294752"/>
    </source>
</evidence>
<reference evidence="1 2" key="1">
    <citation type="submission" date="2019-03" db="EMBL/GenBank/DDBJ databases">
        <title>Genomic Encyclopedia of Type Strains, Phase III (KMG-III): the genomes of soil and plant-associated and newly described type strains.</title>
        <authorList>
            <person name="Whitman W."/>
        </authorList>
    </citation>
    <scope>NUCLEOTIDE SEQUENCE [LARGE SCALE GENOMIC DNA]</scope>
    <source>
        <strain evidence="1 2">CGMCC 1.12801</strain>
    </source>
</reference>
<dbReference type="Pfam" id="PF10677">
    <property type="entry name" value="DUF2490"/>
    <property type="match status" value="1"/>
</dbReference>